<comment type="caution">
    <text evidence="1">The sequence shown here is derived from an EMBL/GenBank/DDBJ whole genome shotgun (WGS) entry which is preliminary data.</text>
</comment>
<evidence type="ECO:0000313" key="1">
    <source>
        <dbReference type="EMBL" id="PAA66011.1"/>
    </source>
</evidence>
<name>A0A267EWW7_9PLAT</name>
<reference evidence="1 2" key="1">
    <citation type="submission" date="2017-06" db="EMBL/GenBank/DDBJ databases">
        <title>A platform for efficient transgenesis in Macrostomum lignano, a flatworm model organism for stem cell research.</title>
        <authorList>
            <person name="Berezikov E."/>
        </authorList>
    </citation>
    <scope>NUCLEOTIDE SEQUENCE [LARGE SCALE GENOMIC DNA]</scope>
    <source>
        <strain evidence="1">DV1</strain>
        <tissue evidence="1">Whole organism</tissue>
    </source>
</reference>
<gene>
    <name evidence="1" type="ORF">BOX15_Mlig026602g1</name>
</gene>
<organism evidence="1 2">
    <name type="scientific">Macrostomum lignano</name>
    <dbReference type="NCBI Taxonomy" id="282301"/>
    <lineage>
        <taxon>Eukaryota</taxon>
        <taxon>Metazoa</taxon>
        <taxon>Spiralia</taxon>
        <taxon>Lophotrochozoa</taxon>
        <taxon>Platyhelminthes</taxon>
        <taxon>Rhabditophora</taxon>
        <taxon>Macrostomorpha</taxon>
        <taxon>Macrostomida</taxon>
        <taxon>Macrostomidae</taxon>
        <taxon>Macrostomum</taxon>
    </lineage>
</organism>
<proteinExistence type="predicted"/>
<dbReference type="OrthoDB" id="6285046at2759"/>
<protein>
    <submittedName>
        <fullName evidence="1">Uncharacterized protein</fullName>
    </submittedName>
</protein>
<dbReference type="AlphaFoldDB" id="A0A267EWW7"/>
<keyword evidence="2" id="KW-1185">Reference proteome</keyword>
<dbReference type="EMBL" id="NIVC01001598">
    <property type="protein sequence ID" value="PAA66011.1"/>
    <property type="molecule type" value="Genomic_DNA"/>
</dbReference>
<accession>A0A267EWW7</accession>
<dbReference type="Proteomes" id="UP000215902">
    <property type="component" value="Unassembled WGS sequence"/>
</dbReference>
<sequence>MLSVDAEKTTENALQSCVLLAAERLNCHVIDFSAAECFLYEPVAGTCRGTKYYALFVELDGDRRLAEDDKQLLSPSLSHSLTRPFARAPNTTTR</sequence>
<evidence type="ECO:0000313" key="2">
    <source>
        <dbReference type="Proteomes" id="UP000215902"/>
    </source>
</evidence>